<dbReference type="AlphaFoldDB" id="A0A8R1DKP8"/>
<name>A0A8R1DKP8_CAEJA</name>
<reference evidence="1" key="2">
    <citation type="submission" date="2022-06" db="UniProtKB">
        <authorList>
            <consortium name="EnsemblMetazoa"/>
        </authorList>
    </citation>
    <scope>IDENTIFICATION</scope>
    <source>
        <strain evidence="1">DF5081</strain>
    </source>
</reference>
<proteinExistence type="predicted"/>
<sequence length="44" mass="5080">MEKSYPTIAVKKVHDKPVPGHQFQRDTRGVNTCGQCFQPRKQTH</sequence>
<evidence type="ECO:0000313" key="2">
    <source>
        <dbReference type="Proteomes" id="UP000005237"/>
    </source>
</evidence>
<protein>
    <submittedName>
        <fullName evidence="1">Uncharacterized protein</fullName>
    </submittedName>
</protein>
<dbReference type="EnsemblMetazoa" id="CJA05401.1">
    <property type="protein sequence ID" value="CJA05401.1"/>
    <property type="gene ID" value="WBGene00124605"/>
</dbReference>
<keyword evidence="2" id="KW-1185">Reference proteome</keyword>
<reference evidence="2" key="1">
    <citation type="submission" date="2010-08" db="EMBL/GenBank/DDBJ databases">
        <authorList>
            <consortium name="Caenorhabditis japonica Sequencing Consortium"/>
            <person name="Wilson R.K."/>
        </authorList>
    </citation>
    <scope>NUCLEOTIDE SEQUENCE [LARGE SCALE GENOMIC DNA]</scope>
    <source>
        <strain evidence="2">DF5081</strain>
    </source>
</reference>
<dbReference type="Proteomes" id="UP000005237">
    <property type="component" value="Unassembled WGS sequence"/>
</dbReference>
<evidence type="ECO:0000313" key="1">
    <source>
        <dbReference type="EnsemblMetazoa" id="CJA05401.1"/>
    </source>
</evidence>
<organism evidence="1 2">
    <name type="scientific">Caenorhabditis japonica</name>
    <dbReference type="NCBI Taxonomy" id="281687"/>
    <lineage>
        <taxon>Eukaryota</taxon>
        <taxon>Metazoa</taxon>
        <taxon>Ecdysozoa</taxon>
        <taxon>Nematoda</taxon>
        <taxon>Chromadorea</taxon>
        <taxon>Rhabditida</taxon>
        <taxon>Rhabditina</taxon>
        <taxon>Rhabditomorpha</taxon>
        <taxon>Rhabditoidea</taxon>
        <taxon>Rhabditidae</taxon>
        <taxon>Peloderinae</taxon>
        <taxon>Caenorhabditis</taxon>
    </lineage>
</organism>
<accession>A0A8R1DKP8</accession>